<evidence type="ECO:0000256" key="7">
    <source>
        <dbReference type="ARBA" id="ARBA00049183"/>
    </source>
</evidence>
<comment type="caution">
    <text evidence="12">The sequence shown here is derived from an EMBL/GenBank/DDBJ whole genome shotgun (WGS) entry which is preliminary data.</text>
</comment>
<comment type="subcellular location">
    <subcellularLocation>
        <location evidence="10">Cell membrane</location>
    </subcellularLocation>
</comment>
<dbReference type="PANTHER" id="PTHR42755">
    <property type="entry name" value="3-DEOXY-MANNO-OCTULOSONATE CYTIDYLYLTRANSFERASE"/>
    <property type="match status" value="1"/>
</dbReference>
<comment type="pathway">
    <text evidence="2 10">Bacterial outer membrane biogenesis; LPS core biosynthesis.</text>
</comment>
<evidence type="ECO:0000256" key="1">
    <source>
        <dbReference type="ARBA" id="ARBA00003394"/>
    </source>
</evidence>
<accession>A0A0L1JSV1</accession>
<dbReference type="STRING" id="1317121.ATO11_05505"/>
<dbReference type="Pfam" id="PF04413">
    <property type="entry name" value="Glycos_transf_N"/>
    <property type="match status" value="1"/>
</dbReference>
<dbReference type="RefSeq" id="WP_050529829.1">
    <property type="nucleotide sequence ID" value="NZ_AQQZ01000002.1"/>
</dbReference>
<comment type="function">
    <text evidence="1 10">Involved in lipopolysaccharide (LPS) biosynthesis. Catalyzes the transfer of 3-deoxy-D-manno-octulosonate (Kdo) residue(s) from CMP-Kdo to lipid IV(A), the tetraacyldisaccharide-1,4'-bisphosphate precursor of lipid A.</text>
</comment>
<evidence type="ECO:0000313" key="12">
    <source>
        <dbReference type="EMBL" id="KNG94841.1"/>
    </source>
</evidence>
<evidence type="ECO:0000256" key="4">
    <source>
        <dbReference type="ARBA" id="ARBA00019077"/>
    </source>
</evidence>
<dbReference type="GO" id="GO:0009244">
    <property type="term" value="P:lipopolysaccharide core region biosynthetic process"/>
    <property type="evidence" value="ECO:0007669"/>
    <property type="project" value="UniProtKB-UniRule"/>
</dbReference>
<keyword evidence="10" id="KW-1003">Cell membrane</keyword>
<evidence type="ECO:0000256" key="10">
    <source>
        <dbReference type="RuleBase" id="RU365103"/>
    </source>
</evidence>
<proteinExistence type="inferred from homology"/>
<organism evidence="12 13">
    <name type="scientific">Pseudaestuariivita atlantica</name>
    <dbReference type="NCBI Taxonomy" id="1317121"/>
    <lineage>
        <taxon>Bacteria</taxon>
        <taxon>Pseudomonadati</taxon>
        <taxon>Pseudomonadota</taxon>
        <taxon>Alphaproteobacteria</taxon>
        <taxon>Rhodobacterales</taxon>
        <taxon>Paracoccaceae</taxon>
        <taxon>Pseudaestuariivita</taxon>
    </lineage>
</organism>
<dbReference type="PANTHER" id="PTHR42755:SF1">
    <property type="entry name" value="3-DEOXY-D-MANNO-OCTULOSONIC ACID TRANSFERASE, MITOCHONDRIAL-RELATED"/>
    <property type="match status" value="1"/>
</dbReference>
<keyword evidence="13" id="KW-1185">Reference proteome</keyword>
<dbReference type="UniPathway" id="UPA00958"/>
<protein>
    <recommendedName>
        <fullName evidence="4 10">3-deoxy-D-manno-octulosonic acid transferase</fullName>
        <shortName evidence="10">Kdo transferase</shortName>
        <ecNumber evidence="3 10">2.4.99.12</ecNumber>
    </recommendedName>
    <alternativeName>
        <fullName evidence="6 10">Lipid IV(A) 3-deoxy-D-manno-octulosonic acid transferase</fullName>
    </alternativeName>
</protein>
<dbReference type="PATRIC" id="fig|1317121.7.peg.1479"/>
<dbReference type="GO" id="GO:0043842">
    <property type="term" value="F:Kdo transferase activity"/>
    <property type="evidence" value="ECO:0007669"/>
    <property type="project" value="UniProtKB-EC"/>
</dbReference>
<evidence type="ECO:0000256" key="3">
    <source>
        <dbReference type="ARBA" id="ARBA00012621"/>
    </source>
</evidence>
<keyword evidence="5 10" id="KW-0808">Transferase</keyword>
<evidence type="ECO:0000256" key="2">
    <source>
        <dbReference type="ARBA" id="ARBA00004713"/>
    </source>
</evidence>
<dbReference type="EC" id="2.4.99.12" evidence="3 10"/>
<reference evidence="12 13" key="1">
    <citation type="journal article" date="2015" name="Int. J. Syst. Evol. Microbiol.">
        <title>Aestuariivita atlantica sp. nov., isolated from deep sea sediment of the Atlantic Ocean.</title>
        <authorList>
            <person name="Li G."/>
            <person name="Lai Q."/>
            <person name="Du Y."/>
            <person name="Liu X."/>
            <person name="Sun F."/>
            <person name="Shao Z."/>
        </authorList>
    </citation>
    <scope>NUCLEOTIDE SEQUENCE [LARGE SCALE GENOMIC DNA]</scope>
    <source>
        <strain evidence="12 13">22II-S11-z3</strain>
    </source>
</reference>
<dbReference type="GO" id="GO:0005886">
    <property type="term" value="C:plasma membrane"/>
    <property type="evidence" value="ECO:0007669"/>
    <property type="project" value="UniProtKB-SubCell"/>
</dbReference>
<evidence type="ECO:0000256" key="8">
    <source>
        <dbReference type="PIRSR" id="PIRSR639901-1"/>
    </source>
</evidence>
<dbReference type="GO" id="GO:0009245">
    <property type="term" value="P:lipid A biosynthetic process"/>
    <property type="evidence" value="ECO:0007669"/>
    <property type="project" value="TreeGrafter"/>
</dbReference>
<comment type="similarity">
    <text evidence="10">Belongs to the glycosyltransferase group 1 family.</text>
</comment>
<feature type="site" description="Transition state stabilizer" evidence="9">
    <location>
        <position position="121"/>
    </location>
</feature>
<keyword evidence="10" id="KW-0472">Membrane</keyword>
<name>A0A0L1JSV1_9RHOB</name>
<comment type="catalytic activity">
    <reaction evidence="7 10">
        <text>lipid IVA (E. coli) + CMP-3-deoxy-beta-D-manno-octulosonate = alpha-Kdo-(2-&gt;6)-lipid IVA (E. coli) + CMP + H(+)</text>
        <dbReference type="Rhea" id="RHEA:28066"/>
        <dbReference type="ChEBI" id="CHEBI:15378"/>
        <dbReference type="ChEBI" id="CHEBI:58603"/>
        <dbReference type="ChEBI" id="CHEBI:60364"/>
        <dbReference type="ChEBI" id="CHEBI:60377"/>
        <dbReference type="ChEBI" id="CHEBI:85987"/>
        <dbReference type="EC" id="2.4.99.12"/>
    </reaction>
</comment>
<evidence type="ECO:0000256" key="9">
    <source>
        <dbReference type="PIRSR" id="PIRSR639901-2"/>
    </source>
</evidence>
<feature type="active site" description="Proton acceptor" evidence="8">
    <location>
        <position position="57"/>
    </location>
</feature>
<evidence type="ECO:0000313" key="13">
    <source>
        <dbReference type="Proteomes" id="UP000036938"/>
    </source>
</evidence>
<gene>
    <name evidence="12" type="ORF">ATO11_05505</name>
</gene>
<sequence length="402" mass="42456">MLAYRALLTLAWPGFAILFAIRALRGQETWRDWAERLGFAGNGVPGGLWVHGASNGELASARPILAALTTRHPDLPLCITCNTLTARDMVDGWALPRTTARLAPLDTRWAALDARAHLTLESELWPNRIRRHPTIALGARLTARTARGWSRIPGLAPAVFPRLRGVIPQDAASATRFADLGVPAADIAAPVQLKSLYLPPDRDLPPDLAALPYARTWLAASTHAGEEDTVLDAHLARLSEDPDTVLILAPRHPARADEVAALIAARGLAAHRRSTGATPPGTRLLLADTMGEMDLFYRASHATFIGGTLTDRGGHTPFEPAAHGSAILHGPDTANFTDAFAALGPDAAIPVTDAASLAAGLARLSDPSAATEQAARASQALAATASADAVLTFLETRLGLET</sequence>
<dbReference type="InterPro" id="IPR039901">
    <property type="entry name" value="Kdotransferase"/>
</dbReference>
<dbReference type="Proteomes" id="UP000036938">
    <property type="component" value="Unassembled WGS sequence"/>
</dbReference>
<evidence type="ECO:0000256" key="5">
    <source>
        <dbReference type="ARBA" id="ARBA00022679"/>
    </source>
</evidence>
<dbReference type="Gene3D" id="3.40.50.11720">
    <property type="entry name" value="3-Deoxy-D-manno-octulosonic-acid transferase, N-terminal domain"/>
    <property type="match status" value="1"/>
</dbReference>
<dbReference type="EMBL" id="AQQZ01000002">
    <property type="protein sequence ID" value="KNG94841.1"/>
    <property type="molecule type" value="Genomic_DNA"/>
</dbReference>
<keyword evidence="10" id="KW-0448">Lipopolysaccharide biosynthesis</keyword>
<evidence type="ECO:0000259" key="11">
    <source>
        <dbReference type="Pfam" id="PF04413"/>
    </source>
</evidence>
<feature type="domain" description="3-deoxy-D-manno-octulosonic-acid transferase N-terminal" evidence="11">
    <location>
        <begin position="32"/>
        <end position="194"/>
    </location>
</feature>
<evidence type="ECO:0000256" key="6">
    <source>
        <dbReference type="ARBA" id="ARBA00031445"/>
    </source>
</evidence>
<feature type="site" description="Transition state stabilizer" evidence="9">
    <location>
        <position position="194"/>
    </location>
</feature>
<dbReference type="Gene3D" id="3.40.50.2000">
    <property type="entry name" value="Glycogen Phosphorylase B"/>
    <property type="match status" value="1"/>
</dbReference>
<dbReference type="AlphaFoldDB" id="A0A0L1JSV1"/>
<dbReference type="InterPro" id="IPR038107">
    <property type="entry name" value="Glycos_transf_N_sf"/>
</dbReference>
<dbReference type="OrthoDB" id="9789797at2"/>
<dbReference type="InterPro" id="IPR007507">
    <property type="entry name" value="Glycos_transf_N"/>
</dbReference>